<gene>
    <name evidence="1" type="ORF">MD535_25585</name>
</gene>
<evidence type="ECO:0000313" key="1">
    <source>
        <dbReference type="EMBL" id="MCW8349350.1"/>
    </source>
</evidence>
<dbReference type="Proteomes" id="UP001155587">
    <property type="component" value="Unassembled WGS sequence"/>
</dbReference>
<organism evidence="1 2">
    <name type="scientific">Vibrio qingdaonensis</name>
    <dbReference type="NCBI Taxonomy" id="2829491"/>
    <lineage>
        <taxon>Bacteria</taxon>
        <taxon>Pseudomonadati</taxon>
        <taxon>Pseudomonadota</taxon>
        <taxon>Gammaproteobacteria</taxon>
        <taxon>Vibrionales</taxon>
        <taxon>Vibrionaceae</taxon>
        <taxon>Vibrio</taxon>
    </lineage>
</organism>
<dbReference type="RefSeq" id="WP_265678105.1">
    <property type="nucleotide sequence ID" value="NZ_JAKRRY010000126.1"/>
</dbReference>
<dbReference type="AlphaFoldDB" id="A0A9X3CVR9"/>
<proteinExistence type="predicted"/>
<comment type="caution">
    <text evidence="1">The sequence shown here is derived from an EMBL/GenBank/DDBJ whole genome shotgun (WGS) entry which is preliminary data.</text>
</comment>
<feature type="non-terminal residue" evidence="1">
    <location>
        <position position="1"/>
    </location>
</feature>
<reference evidence="1" key="1">
    <citation type="submission" date="2022-02" db="EMBL/GenBank/DDBJ databases">
        <title>Vibrio sp. nov, a new bacterium isolated from seawater.</title>
        <authorList>
            <person name="Yuan Y."/>
        </authorList>
    </citation>
    <scope>NUCLEOTIDE SEQUENCE</scope>
    <source>
        <strain evidence="1">ZSDZ65</strain>
    </source>
</reference>
<protein>
    <submittedName>
        <fullName evidence="1">Uncharacterized protein</fullName>
    </submittedName>
</protein>
<sequence>DIFRLMRVGAKKTPPKSLKNGLRKMLLSLLTDGHKKQCRETSRAKANDALPLPPERTLSSGACSYIAKGPMI</sequence>
<evidence type="ECO:0000313" key="2">
    <source>
        <dbReference type="Proteomes" id="UP001155587"/>
    </source>
</evidence>
<accession>A0A9X3CVR9</accession>
<keyword evidence="2" id="KW-1185">Reference proteome</keyword>
<dbReference type="EMBL" id="JAKRRY010000126">
    <property type="protein sequence ID" value="MCW8349350.1"/>
    <property type="molecule type" value="Genomic_DNA"/>
</dbReference>
<name>A0A9X3CVR9_9VIBR</name>